<keyword evidence="4 14" id="KW-0863">Zinc-finger</keyword>
<dbReference type="PROSITE" id="PS50162">
    <property type="entry name" value="RECA_2"/>
    <property type="match status" value="1"/>
</dbReference>
<keyword evidence="9 12" id="KW-0238">DNA-binding</keyword>
<proteinExistence type="inferred from homology"/>
<evidence type="ECO:0000256" key="4">
    <source>
        <dbReference type="ARBA" id="ARBA00022771"/>
    </source>
</evidence>
<dbReference type="InterPro" id="IPR014721">
    <property type="entry name" value="Ribsml_uS5_D2-typ_fold_subgr"/>
</dbReference>
<evidence type="ECO:0000256" key="14">
    <source>
        <dbReference type="RuleBase" id="RU003555"/>
    </source>
</evidence>
<dbReference type="EMBL" id="JAMXMC010000015">
    <property type="protein sequence ID" value="MCO5978995.1"/>
    <property type="molecule type" value="Genomic_DNA"/>
</dbReference>
<evidence type="ECO:0000256" key="5">
    <source>
        <dbReference type="ARBA" id="ARBA00022801"/>
    </source>
</evidence>
<dbReference type="SMART" id="SM00382">
    <property type="entry name" value="AAA"/>
    <property type="match status" value="1"/>
</dbReference>
<evidence type="ECO:0000256" key="7">
    <source>
        <dbReference type="ARBA" id="ARBA00022840"/>
    </source>
</evidence>
<evidence type="ECO:0000313" key="17">
    <source>
        <dbReference type="Proteomes" id="UP001204851"/>
    </source>
</evidence>
<evidence type="ECO:0000256" key="8">
    <source>
        <dbReference type="ARBA" id="ARBA00023016"/>
    </source>
</evidence>
<dbReference type="CDD" id="cd01121">
    <property type="entry name" value="RadA_SMS_N"/>
    <property type="match status" value="1"/>
</dbReference>
<dbReference type="SUPFAM" id="SSF52540">
    <property type="entry name" value="P-loop containing nucleoside triphosphate hydrolases"/>
    <property type="match status" value="1"/>
</dbReference>
<keyword evidence="3 12" id="KW-0227">DNA damage</keyword>
<keyword evidence="2 12" id="KW-0547">Nucleotide-binding</keyword>
<dbReference type="Pfam" id="PF18073">
    <property type="entry name" value="Zn_ribbon_LapB"/>
    <property type="match status" value="1"/>
</dbReference>
<keyword evidence="17" id="KW-1185">Reference proteome</keyword>
<dbReference type="PANTHER" id="PTHR32472">
    <property type="entry name" value="DNA REPAIR PROTEIN RADA"/>
    <property type="match status" value="1"/>
</dbReference>
<feature type="domain" description="RecA family profile 1" evidence="15">
    <location>
        <begin position="67"/>
        <end position="215"/>
    </location>
</feature>
<evidence type="ECO:0000256" key="2">
    <source>
        <dbReference type="ARBA" id="ARBA00022741"/>
    </source>
</evidence>
<dbReference type="RefSeq" id="WP_252771957.1">
    <property type="nucleotide sequence ID" value="NZ_JAMXMC010000015.1"/>
</dbReference>
<evidence type="ECO:0000313" key="16">
    <source>
        <dbReference type="EMBL" id="MCO5978995.1"/>
    </source>
</evidence>
<dbReference type="Proteomes" id="UP001204851">
    <property type="component" value="Unassembled WGS sequence"/>
</dbReference>
<dbReference type="Gene3D" id="3.40.50.300">
    <property type="entry name" value="P-loop containing nucleotide triphosphate hydrolases"/>
    <property type="match status" value="1"/>
</dbReference>
<dbReference type="PRINTS" id="PR01874">
    <property type="entry name" value="DNAREPAIRADA"/>
</dbReference>
<keyword evidence="5" id="KW-0378">Hydrolase</keyword>
<keyword evidence="8 12" id="KW-0346">Stress response</keyword>
<feature type="binding site" evidence="12">
    <location>
        <begin position="96"/>
        <end position="103"/>
    </location>
    <ligand>
        <name>ATP</name>
        <dbReference type="ChEBI" id="CHEBI:30616"/>
    </ligand>
</feature>
<dbReference type="Gene3D" id="3.30.230.10">
    <property type="match status" value="1"/>
</dbReference>
<dbReference type="NCBIfam" id="TIGR00416">
    <property type="entry name" value="sms"/>
    <property type="match status" value="1"/>
</dbReference>
<dbReference type="InterPro" id="IPR027417">
    <property type="entry name" value="P-loop_NTPase"/>
</dbReference>
<comment type="similarity">
    <text evidence="12 14">Belongs to the RecA family. RadA subfamily.</text>
</comment>
<dbReference type="InterPro" id="IPR020588">
    <property type="entry name" value="RecA_ATP-bd"/>
</dbReference>
<dbReference type="HAMAP" id="MF_01498">
    <property type="entry name" value="RadA_bact"/>
    <property type="match status" value="1"/>
</dbReference>
<dbReference type="InterPro" id="IPR041166">
    <property type="entry name" value="Rubredoxin_2"/>
</dbReference>
<dbReference type="InterPro" id="IPR004504">
    <property type="entry name" value="DNA_repair_RadA"/>
</dbReference>
<dbReference type="InterPro" id="IPR003593">
    <property type="entry name" value="AAA+_ATPase"/>
</dbReference>
<evidence type="ECO:0000256" key="3">
    <source>
        <dbReference type="ARBA" id="ARBA00022763"/>
    </source>
</evidence>
<evidence type="ECO:0000256" key="1">
    <source>
        <dbReference type="ARBA" id="ARBA00022723"/>
    </source>
</evidence>
<keyword evidence="6 14" id="KW-0862">Zinc</keyword>
<evidence type="ECO:0000256" key="9">
    <source>
        <dbReference type="ARBA" id="ARBA00023125"/>
    </source>
</evidence>
<dbReference type="SUPFAM" id="SSF54211">
    <property type="entry name" value="Ribosomal protein S5 domain 2-like"/>
    <property type="match status" value="1"/>
</dbReference>
<comment type="domain">
    <text evidence="12">The middle region has homology to RecA with ATPase motifs including the RadA KNRFG motif, while the C-terminus is homologous to Lon protease.</text>
</comment>
<keyword evidence="10 12" id="KW-0234">DNA repair</keyword>
<reference evidence="16 17" key="1">
    <citation type="submission" date="2022-06" db="EMBL/GenBank/DDBJ databases">
        <title>Ideonella sp. NS12-5 Genome sequencing and assembly.</title>
        <authorList>
            <person name="Jung Y."/>
        </authorList>
    </citation>
    <scope>NUCLEOTIDE SEQUENCE [LARGE SCALE GENOMIC DNA]</scope>
    <source>
        <strain evidence="16 17">NS12-5</strain>
    </source>
</reference>
<evidence type="ECO:0000256" key="12">
    <source>
        <dbReference type="HAMAP-Rule" id="MF_01498"/>
    </source>
</evidence>
<comment type="function">
    <text evidence="14">DNA-dependent ATPase involved in processing of recombination intermediates, plays a role in repairing DNA breaks. Stimulates the branch migration of RecA-mediated strand transfer reactions, allowing the 3' invading strand to extend heteroduplex DNA faster. Binds ssDNA in the presence of ADP but not other nucleotides, has ATPase activity that is stimulated by ssDNA and various branched DNA structures, but inhibited by SSB. Does not have RecA's homology-searching function.</text>
</comment>
<keyword evidence="1 12" id="KW-0479">Metal-binding</keyword>
<evidence type="ECO:0000256" key="11">
    <source>
        <dbReference type="ARBA" id="ARBA00025580"/>
    </source>
</evidence>
<dbReference type="Pfam" id="PF13481">
    <property type="entry name" value="AAA_25"/>
    <property type="match status" value="1"/>
</dbReference>
<evidence type="ECO:0000256" key="6">
    <source>
        <dbReference type="ARBA" id="ARBA00022833"/>
    </source>
</evidence>
<accession>A0ABT1BRY9</accession>
<sequence>MSKPKTVYTCSECGGTSPRWMGQCPHCKAWNTLEETVAEAPATGKNRFQALAQSQPVATLSEIEAGDVARTPTGIEELDRVLGGGIVEGGVVLIGGDPGIGKSTLLLQAVDALSRQVKVLYVTGEESTAQVALRAQRLDLSGAAVRVLAEINLEKILATIAAEQPAFCVIDSIQTVYSEQLSSAPGSVAQVRECAAQLTRTAKGGGCAMVLVGHVTKEGALAGPRVLEHIVDTVLYFEGDTHSSFRLVRAFKNRFGAVNEIGVFAMTERGLRGVSNPSAIFLSTHSEPVPGSCVLVTLEGTRPLLVEIQALVDAGGPSPRRLSVGLERDRLAMLLAVLHRHAGVACADQDVFVNAVGGVRISEPAADLAVLMAIQSSLRGKPLPRGFIAFGEVGLAGEVRPAPRGQERLKEAAKLGFSVAVVPKANAPKKPIEGLTLHPVERIDEAIALLRTLD</sequence>
<comment type="function">
    <text evidence="11">Can catalyze the hydrolysis of ATP in the presence of single-stranded DNA, the ATP-dependent uptake of single-stranded DNA by duplex DNA, and the ATP-dependent hybridization of homologous single-stranded DNAs. It interacts with LexA causing its activation and leading to its autocatalytic cleavage.</text>
</comment>
<name>A0ABT1BRY9_9BURK</name>
<keyword evidence="7 12" id="KW-0067">ATP-binding</keyword>
<evidence type="ECO:0000256" key="10">
    <source>
        <dbReference type="ARBA" id="ARBA00023204"/>
    </source>
</evidence>
<gene>
    <name evidence="12 16" type="primary">radA</name>
    <name evidence="16" type="ORF">M0L44_20030</name>
</gene>
<protein>
    <recommendedName>
        <fullName evidence="12 13">DNA repair protein RadA</fullName>
    </recommendedName>
</protein>
<feature type="region of interest" description="Lon-protease-like" evidence="12">
    <location>
        <begin position="350"/>
        <end position="454"/>
    </location>
</feature>
<comment type="caution">
    <text evidence="16">The sequence shown here is derived from an EMBL/GenBank/DDBJ whole genome shotgun (WGS) entry which is preliminary data.</text>
</comment>
<comment type="function">
    <text evidence="12">Plays a role in repairing double-strand DNA breaks, probably involving stabilizing or processing branched DNA or blocked replication forks.</text>
</comment>
<evidence type="ECO:0000259" key="15">
    <source>
        <dbReference type="PROSITE" id="PS50162"/>
    </source>
</evidence>
<dbReference type="InterPro" id="IPR020568">
    <property type="entry name" value="Ribosomal_Su5_D2-typ_SF"/>
</dbReference>
<dbReference type="PANTHER" id="PTHR32472:SF10">
    <property type="entry name" value="DNA REPAIR PROTEIN RADA-LIKE PROTEIN"/>
    <property type="match status" value="1"/>
</dbReference>
<feature type="short sequence motif" description="RadA KNRFG motif" evidence="12">
    <location>
        <begin position="252"/>
        <end position="256"/>
    </location>
</feature>
<organism evidence="16 17">
    <name type="scientific">Ideonella oryzae</name>
    <dbReference type="NCBI Taxonomy" id="2937441"/>
    <lineage>
        <taxon>Bacteria</taxon>
        <taxon>Pseudomonadati</taxon>
        <taxon>Pseudomonadota</taxon>
        <taxon>Betaproteobacteria</taxon>
        <taxon>Burkholderiales</taxon>
        <taxon>Sphaerotilaceae</taxon>
        <taxon>Ideonella</taxon>
    </lineage>
</organism>
<evidence type="ECO:0000256" key="13">
    <source>
        <dbReference type="NCBIfam" id="TIGR00416"/>
    </source>
</evidence>